<organism evidence="1">
    <name type="scientific">Anguilla anguilla</name>
    <name type="common">European freshwater eel</name>
    <name type="synonym">Muraena anguilla</name>
    <dbReference type="NCBI Taxonomy" id="7936"/>
    <lineage>
        <taxon>Eukaryota</taxon>
        <taxon>Metazoa</taxon>
        <taxon>Chordata</taxon>
        <taxon>Craniata</taxon>
        <taxon>Vertebrata</taxon>
        <taxon>Euteleostomi</taxon>
        <taxon>Actinopterygii</taxon>
        <taxon>Neopterygii</taxon>
        <taxon>Teleostei</taxon>
        <taxon>Anguilliformes</taxon>
        <taxon>Anguillidae</taxon>
        <taxon>Anguilla</taxon>
    </lineage>
</organism>
<dbReference type="AlphaFoldDB" id="A0A0E9XH65"/>
<dbReference type="EMBL" id="GBXM01006821">
    <property type="protein sequence ID" value="JAI01757.1"/>
    <property type="molecule type" value="Transcribed_RNA"/>
</dbReference>
<proteinExistence type="predicted"/>
<reference evidence="1" key="2">
    <citation type="journal article" date="2015" name="Fish Shellfish Immunol.">
        <title>Early steps in the European eel (Anguilla anguilla)-Vibrio vulnificus interaction in the gills: Role of the RtxA13 toxin.</title>
        <authorList>
            <person name="Callol A."/>
            <person name="Pajuelo D."/>
            <person name="Ebbesson L."/>
            <person name="Teles M."/>
            <person name="MacKenzie S."/>
            <person name="Amaro C."/>
        </authorList>
    </citation>
    <scope>NUCLEOTIDE SEQUENCE</scope>
</reference>
<protein>
    <submittedName>
        <fullName evidence="1">Uncharacterized protein</fullName>
    </submittedName>
</protein>
<name>A0A0E9XH65_ANGAN</name>
<evidence type="ECO:0000313" key="1">
    <source>
        <dbReference type="EMBL" id="JAI01757.1"/>
    </source>
</evidence>
<accession>A0A0E9XH65</accession>
<sequence length="41" mass="4729">MHGSKYRGIFHASISANHVQKGIVVSHQRPRSSWTLRLWIS</sequence>
<reference evidence="1" key="1">
    <citation type="submission" date="2014-11" db="EMBL/GenBank/DDBJ databases">
        <authorList>
            <person name="Amaro Gonzalez C."/>
        </authorList>
    </citation>
    <scope>NUCLEOTIDE SEQUENCE</scope>
</reference>